<dbReference type="OrthoDB" id="72464at2"/>
<keyword evidence="1" id="KW-0812">Transmembrane</keyword>
<dbReference type="HOGENOM" id="CLU_1737550_0_0_0"/>
<dbReference type="InParanoid" id="Q9RS69"/>
<evidence type="ECO:0000313" key="2">
    <source>
        <dbReference type="EMBL" id="AAF11809.1"/>
    </source>
</evidence>
<name>Q9RS69_DEIRA</name>
<dbReference type="GeneID" id="69518510"/>
<accession>Q9RS69</accession>
<dbReference type="STRING" id="243230.DR_2258"/>
<dbReference type="PATRIC" id="fig|243230.17.peg.2486"/>
<dbReference type="EnsemblBacteria" id="AAF11809">
    <property type="protein sequence ID" value="AAF11809"/>
    <property type="gene ID" value="DR_2258"/>
</dbReference>
<protein>
    <submittedName>
        <fullName evidence="2">Uncharacterized protein</fullName>
    </submittedName>
</protein>
<evidence type="ECO:0000313" key="3">
    <source>
        <dbReference type="Proteomes" id="UP000002524"/>
    </source>
</evidence>
<dbReference type="PaxDb" id="243230-DR_2258"/>
<keyword evidence="3" id="KW-1185">Reference proteome</keyword>
<dbReference type="AlphaFoldDB" id="Q9RS69"/>
<dbReference type="PIR" id="B75296">
    <property type="entry name" value="B75296"/>
</dbReference>
<keyword evidence="1" id="KW-1133">Transmembrane helix</keyword>
<evidence type="ECO:0000256" key="1">
    <source>
        <dbReference type="SAM" id="Phobius"/>
    </source>
</evidence>
<proteinExistence type="predicted"/>
<dbReference type="RefSeq" id="WP_010888886.1">
    <property type="nucleotide sequence ID" value="NC_001263.1"/>
</dbReference>
<keyword evidence="1" id="KW-0472">Membrane</keyword>
<feature type="transmembrane region" description="Helical" evidence="1">
    <location>
        <begin position="77"/>
        <end position="100"/>
    </location>
</feature>
<feature type="transmembrane region" description="Helical" evidence="1">
    <location>
        <begin position="120"/>
        <end position="136"/>
    </location>
</feature>
<organism evidence="2 3">
    <name type="scientific">Deinococcus radiodurans (strain ATCC 13939 / DSM 20539 / JCM 16871 / CCUG 27074 / LMG 4051 / NBRC 15346 / NCIMB 9279 / VKM B-1422 / R1)</name>
    <dbReference type="NCBI Taxonomy" id="243230"/>
    <lineage>
        <taxon>Bacteria</taxon>
        <taxon>Thermotogati</taxon>
        <taxon>Deinococcota</taxon>
        <taxon>Deinococci</taxon>
        <taxon>Deinococcales</taxon>
        <taxon>Deinococcaceae</taxon>
        <taxon>Deinococcus</taxon>
    </lineage>
</organism>
<sequence length="150" mass="16898">MKRRRFWAAVLGLGLLVLQLTLPSLDSERWLGVLPLLLLPVVGAALHQLTSDAWVWNRLFRKEGELDEYERHSRNAFIARAYGLSSGWMLWMLFAAYLLSGGVLKRFPAINPFPAGNPETASVVFFILLGMGYSYLPRIVAALSEEEFAD</sequence>
<feature type="transmembrane region" description="Helical" evidence="1">
    <location>
        <begin position="33"/>
        <end position="56"/>
    </location>
</feature>
<gene>
    <name evidence="2" type="ordered locus">DR_2258</name>
</gene>
<dbReference type="Proteomes" id="UP000002524">
    <property type="component" value="Chromosome 1"/>
</dbReference>
<dbReference type="EMBL" id="AE000513">
    <property type="protein sequence ID" value="AAF11809.1"/>
    <property type="molecule type" value="Genomic_DNA"/>
</dbReference>
<reference evidence="2 3" key="1">
    <citation type="journal article" date="1999" name="Science">
        <title>Genome sequence of the radioresistant bacterium Deinococcus radiodurans R1.</title>
        <authorList>
            <person name="White O."/>
            <person name="Eisen J.A."/>
            <person name="Heidelberg J.F."/>
            <person name="Hickey E.K."/>
            <person name="Peterson J.D."/>
            <person name="Dodson R.J."/>
            <person name="Haft D.H."/>
            <person name="Gwinn M.L."/>
            <person name="Nelson W.C."/>
            <person name="Richardson D.L."/>
            <person name="Moffat K.S."/>
            <person name="Qin H."/>
            <person name="Jiang L."/>
            <person name="Pamphile W."/>
            <person name="Crosby M."/>
            <person name="Shen M."/>
            <person name="Vamathevan J.J."/>
            <person name="Lam P."/>
            <person name="McDonald L."/>
            <person name="Utterback T."/>
            <person name="Zalewski C."/>
            <person name="Makarova K.S."/>
            <person name="Aravind L."/>
            <person name="Daly M.J."/>
            <person name="Minton K.W."/>
            <person name="Fleischmann R.D."/>
            <person name="Ketchum K.A."/>
            <person name="Nelson K.E."/>
            <person name="Salzberg S."/>
            <person name="Smith H.O."/>
            <person name="Venter J.C."/>
            <person name="Fraser C.M."/>
        </authorList>
    </citation>
    <scope>NUCLEOTIDE SEQUENCE [LARGE SCALE GENOMIC DNA]</scope>
    <source>
        <strain evidence="3">ATCC 13939 / DSM 20539 / JCM 16871 / LMG 4051 / NBRC 15346 / NCIMB 9279 / R1 / VKM B-1422</strain>
    </source>
</reference>
<dbReference type="KEGG" id="dra:DR_2258"/>